<reference evidence="2 3" key="1">
    <citation type="submission" date="2014-04" db="EMBL/GenBank/DDBJ databases">
        <authorList>
            <consortium name="DOE Joint Genome Institute"/>
            <person name="Kuo A."/>
            <person name="Kohler A."/>
            <person name="Nagy L.G."/>
            <person name="Floudas D."/>
            <person name="Copeland A."/>
            <person name="Barry K.W."/>
            <person name="Cichocki N."/>
            <person name="Veneault-Fourrey C."/>
            <person name="LaButti K."/>
            <person name="Lindquist E.A."/>
            <person name="Lipzen A."/>
            <person name="Lundell T."/>
            <person name="Morin E."/>
            <person name="Murat C."/>
            <person name="Sun H."/>
            <person name="Tunlid A."/>
            <person name="Henrissat B."/>
            <person name="Grigoriev I.V."/>
            <person name="Hibbett D.S."/>
            <person name="Martin F."/>
            <person name="Nordberg H.P."/>
            <person name="Cantor M.N."/>
            <person name="Hua S.X."/>
        </authorList>
    </citation>
    <scope>NUCLEOTIDE SEQUENCE [LARGE SCALE GENOMIC DNA]</scope>
    <source>
        <strain evidence="2 3">LaAM-08-1</strain>
    </source>
</reference>
<accession>A0A0C9XKQ0</accession>
<organism evidence="2 3">
    <name type="scientific">Laccaria amethystina LaAM-08-1</name>
    <dbReference type="NCBI Taxonomy" id="1095629"/>
    <lineage>
        <taxon>Eukaryota</taxon>
        <taxon>Fungi</taxon>
        <taxon>Dikarya</taxon>
        <taxon>Basidiomycota</taxon>
        <taxon>Agaricomycotina</taxon>
        <taxon>Agaricomycetes</taxon>
        <taxon>Agaricomycetidae</taxon>
        <taxon>Agaricales</taxon>
        <taxon>Agaricineae</taxon>
        <taxon>Hydnangiaceae</taxon>
        <taxon>Laccaria</taxon>
    </lineage>
</organism>
<evidence type="ECO:0000256" key="1">
    <source>
        <dbReference type="SAM" id="MobiDB-lite"/>
    </source>
</evidence>
<dbReference type="EMBL" id="KN838559">
    <property type="protein sequence ID" value="KIK05601.1"/>
    <property type="molecule type" value="Genomic_DNA"/>
</dbReference>
<dbReference type="HOGENOM" id="CLU_2146264_0_0_1"/>
<evidence type="ECO:0000313" key="2">
    <source>
        <dbReference type="EMBL" id="KIK05601.1"/>
    </source>
</evidence>
<reference evidence="3" key="2">
    <citation type="submission" date="2015-01" db="EMBL/GenBank/DDBJ databases">
        <title>Evolutionary Origins and Diversification of the Mycorrhizal Mutualists.</title>
        <authorList>
            <consortium name="DOE Joint Genome Institute"/>
            <consortium name="Mycorrhizal Genomics Consortium"/>
            <person name="Kohler A."/>
            <person name="Kuo A."/>
            <person name="Nagy L.G."/>
            <person name="Floudas D."/>
            <person name="Copeland A."/>
            <person name="Barry K.W."/>
            <person name="Cichocki N."/>
            <person name="Veneault-Fourrey C."/>
            <person name="LaButti K."/>
            <person name="Lindquist E.A."/>
            <person name="Lipzen A."/>
            <person name="Lundell T."/>
            <person name="Morin E."/>
            <person name="Murat C."/>
            <person name="Riley R."/>
            <person name="Ohm R."/>
            <person name="Sun H."/>
            <person name="Tunlid A."/>
            <person name="Henrissat B."/>
            <person name="Grigoriev I.V."/>
            <person name="Hibbett D.S."/>
            <person name="Martin F."/>
        </authorList>
    </citation>
    <scope>NUCLEOTIDE SEQUENCE [LARGE SCALE GENOMIC DNA]</scope>
    <source>
        <strain evidence="3">LaAM-08-1</strain>
    </source>
</reference>
<keyword evidence="3" id="KW-1185">Reference proteome</keyword>
<name>A0A0C9XKQ0_9AGAR</name>
<evidence type="ECO:0000313" key="3">
    <source>
        <dbReference type="Proteomes" id="UP000054477"/>
    </source>
</evidence>
<feature type="region of interest" description="Disordered" evidence="1">
    <location>
        <begin position="1"/>
        <end position="29"/>
    </location>
</feature>
<proteinExistence type="predicted"/>
<dbReference type="Proteomes" id="UP000054477">
    <property type="component" value="Unassembled WGS sequence"/>
</dbReference>
<sequence length="112" mass="12878">MHYYVPRSLRSYTHPQTQSPPDKMDHDHDIPRCHIDVSRVLSSLGKRDVDTVAWFEPESTYLRKVKRTPVELLRSRRRSFHRLGVHSTAGGIASAKGSVPGIDVRQYHNFLA</sequence>
<gene>
    <name evidence="2" type="ORF">K443DRAFT_346394</name>
</gene>
<protein>
    <submittedName>
        <fullName evidence="2">Uncharacterized protein</fullName>
    </submittedName>
</protein>
<feature type="compositionally biased region" description="Polar residues" evidence="1">
    <location>
        <begin position="10"/>
        <end position="20"/>
    </location>
</feature>
<dbReference type="AlphaFoldDB" id="A0A0C9XKQ0"/>